<dbReference type="PROSITE" id="PS00652">
    <property type="entry name" value="TNFR_NGFR_1"/>
    <property type="match status" value="1"/>
</dbReference>
<evidence type="ECO:0000313" key="16">
    <source>
        <dbReference type="Proteomes" id="UP000694410"/>
    </source>
</evidence>
<evidence type="ECO:0000313" key="15">
    <source>
        <dbReference type="Ensembl" id="ENSCCEP00000006027.1"/>
    </source>
</evidence>
<dbReference type="OrthoDB" id="9417953at2759"/>
<name>A0A8C0UAC2_CYACU</name>
<feature type="domain" description="TNFR-Cys" evidence="14">
    <location>
        <begin position="75"/>
        <end position="115"/>
    </location>
</feature>
<feature type="repeat" description="TNFR-Cys" evidence="9">
    <location>
        <begin position="116"/>
        <end position="157"/>
    </location>
</feature>
<evidence type="ECO:0000256" key="9">
    <source>
        <dbReference type="PROSITE-ProRule" id="PRU00206"/>
    </source>
</evidence>
<dbReference type="PROSITE" id="PS50017">
    <property type="entry name" value="DEATH_DOMAIN"/>
    <property type="match status" value="1"/>
</dbReference>
<dbReference type="InterPro" id="IPR034029">
    <property type="entry name" value="TNFRSF10A/B_death"/>
</dbReference>
<keyword evidence="4" id="KW-0677">Repeat</keyword>
<dbReference type="GO" id="GO:0005886">
    <property type="term" value="C:plasma membrane"/>
    <property type="evidence" value="ECO:0007669"/>
    <property type="project" value="TreeGrafter"/>
</dbReference>
<dbReference type="SUPFAM" id="SSF57586">
    <property type="entry name" value="TNF receptor-like"/>
    <property type="match status" value="2"/>
</dbReference>
<dbReference type="GO" id="GO:0004888">
    <property type="term" value="F:transmembrane signaling receptor activity"/>
    <property type="evidence" value="ECO:0007669"/>
    <property type="project" value="UniProtKB-ARBA"/>
</dbReference>
<evidence type="ECO:0000259" key="14">
    <source>
        <dbReference type="PROSITE" id="PS50050"/>
    </source>
</evidence>
<dbReference type="GO" id="GO:0009986">
    <property type="term" value="C:cell surface"/>
    <property type="evidence" value="ECO:0007669"/>
    <property type="project" value="TreeGrafter"/>
</dbReference>
<feature type="signal peptide" evidence="12">
    <location>
        <begin position="1"/>
        <end position="20"/>
    </location>
</feature>
<feature type="chain" id="PRO_5034708401" evidence="12">
    <location>
        <begin position="21"/>
        <end position="359"/>
    </location>
</feature>
<accession>A0A8C0UAC2</accession>
<dbReference type="InterPro" id="IPR052491">
    <property type="entry name" value="TNFRSF10"/>
</dbReference>
<dbReference type="KEGG" id="ccae:111938818"/>
<comment type="caution">
    <text evidence="9">Lacks conserved residue(s) required for the propagation of feature annotation.</text>
</comment>
<organism evidence="15 16">
    <name type="scientific">Cyanistes caeruleus</name>
    <name type="common">Eurasian blue tit</name>
    <name type="synonym">Parus caeruleus</name>
    <dbReference type="NCBI Taxonomy" id="156563"/>
    <lineage>
        <taxon>Eukaryota</taxon>
        <taxon>Metazoa</taxon>
        <taxon>Chordata</taxon>
        <taxon>Craniata</taxon>
        <taxon>Vertebrata</taxon>
        <taxon>Euteleostomi</taxon>
        <taxon>Archelosauria</taxon>
        <taxon>Archosauria</taxon>
        <taxon>Dinosauria</taxon>
        <taxon>Saurischia</taxon>
        <taxon>Theropoda</taxon>
        <taxon>Coelurosauria</taxon>
        <taxon>Aves</taxon>
        <taxon>Neognathae</taxon>
        <taxon>Neoaves</taxon>
        <taxon>Telluraves</taxon>
        <taxon>Australaves</taxon>
        <taxon>Passeriformes</taxon>
        <taxon>Paridae</taxon>
        <taxon>Cyanistes</taxon>
    </lineage>
</organism>
<evidence type="ECO:0000256" key="6">
    <source>
        <dbReference type="ARBA" id="ARBA00023157"/>
    </source>
</evidence>
<dbReference type="InterPro" id="IPR011029">
    <property type="entry name" value="DEATH-like_dom_sf"/>
</dbReference>
<comment type="subcellular location">
    <subcellularLocation>
        <location evidence="1">Membrane</location>
    </subcellularLocation>
</comment>
<proteinExistence type="predicted"/>
<feature type="domain" description="Death" evidence="13">
    <location>
        <begin position="284"/>
        <end position="348"/>
    </location>
</feature>
<dbReference type="InterPro" id="IPR000488">
    <property type="entry name" value="Death_dom"/>
</dbReference>
<evidence type="ECO:0000256" key="10">
    <source>
        <dbReference type="SAM" id="MobiDB-lite"/>
    </source>
</evidence>
<dbReference type="Pfam" id="PF00531">
    <property type="entry name" value="Death"/>
    <property type="match status" value="1"/>
</dbReference>
<dbReference type="PANTHER" id="PTHR46330:SF6">
    <property type="entry name" value="HEMATOPOIETIC DEATH RECEPTOR-RELATED"/>
    <property type="match status" value="1"/>
</dbReference>
<feature type="disulfide bond" evidence="9">
    <location>
        <begin position="76"/>
        <end position="91"/>
    </location>
</feature>
<dbReference type="CDD" id="cd08315">
    <property type="entry name" value="Death_TRAILR_DR4_DR5"/>
    <property type="match status" value="1"/>
</dbReference>
<dbReference type="InterPro" id="IPR034024">
    <property type="entry name" value="TNFRSF10_N"/>
</dbReference>
<dbReference type="GO" id="GO:0043065">
    <property type="term" value="P:positive regulation of apoptotic process"/>
    <property type="evidence" value="ECO:0007669"/>
    <property type="project" value="TreeGrafter"/>
</dbReference>
<dbReference type="InterPro" id="IPR001368">
    <property type="entry name" value="TNFR/NGFR_Cys_rich_reg"/>
</dbReference>
<dbReference type="GO" id="GO:0036462">
    <property type="term" value="P:TRAIL-activated apoptotic signaling pathway"/>
    <property type="evidence" value="ECO:0007669"/>
    <property type="project" value="TreeGrafter"/>
</dbReference>
<dbReference type="GeneID" id="111938818"/>
<protein>
    <submittedName>
        <fullName evidence="15">Tumor necrosis factor receptor superfamily member 10A-like</fullName>
    </submittedName>
</protein>
<dbReference type="AlphaFoldDB" id="A0A8C0UAC2"/>
<evidence type="ECO:0000256" key="12">
    <source>
        <dbReference type="SAM" id="SignalP"/>
    </source>
</evidence>
<evidence type="ECO:0000256" key="5">
    <source>
        <dbReference type="ARBA" id="ARBA00023136"/>
    </source>
</evidence>
<dbReference type="SMART" id="SM00208">
    <property type="entry name" value="TNFR"/>
    <property type="match status" value="2"/>
</dbReference>
<sequence length="359" mass="40386">MPRGHGFPVLLLAAAFGTSAVTLRRRDSLHPLDSGWRGKDGYYLKGDGVYCQKCPAGTYIAEECKEQNGSGRCEPCAYGEYMEYPNAFQWCRDCLKCREDQVERSPCQPVRNTVCACRNGTFCPPDHPCEMCQKCRPRCPEGQEVLKPCTPDSDLQCGPATNTGPLYLWVILAIGPPILLVIVFCLWKHHCSSPGDGRPSSRRPYEMVSSMFRKLSWYRRVNVGAEDNAANERIRSQQRHTATETPEMPSGSTKKSLVPAPGHDPILVLRRSFYVFARKVSKDNWKKFGRSLDLEENDVIMATSDDGFYEMLYKWLSREGSKSSVNTLLETLDRLHLGGVAEDISSTLVQDGLFQYETS</sequence>
<feature type="disulfide bond" evidence="9">
    <location>
        <begin position="97"/>
        <end position="115"/>
    </location>
</feature>
<keyword evidence="16" id="KW-1185">Reference proteome</keyword>
<keyword evidence="3 12" id="KW-0732">Signal</keyword>
<dbReference type="RefSeq" id="XP_023796503.1">
    <property type="nucleotide sequence ID" value="XM_023940735.1"/>
</dbReference>
<dbReference type="Ensembl" id="ENSCCET00000009845.1">
    <property type="protein sequence ID" value="ENSCCEP00000006027.1"/>
    <property type="gene ID" value="ENSCCEG00000006540.1"/>
</dbReference>
<feature type="transmembrane region" description="Helical" evidence="11">
    <location>
        <begin position="166"/>
        <end position="187"/>
    </location>
</feature>
<keyword evidence="8" id="KW-0325">Glycoprotein</keyword>
<feature type="region of interest" description="Disordered" evidence="10">
    <location>
        <begin position="228"/>
        <end position="257"/>
    </location>
</feature>
<dbReference type="FunFam" id="2.10.50.10:FF:000004">
    <property type="entry name" value="Tumor necrosis factor receptor superfamily member 6"/>
    <property type="match status" value="1"/>
</dbReference>
<reference evidence="15" key="2">
    <citation type="submission" date="2025-09" db="UniProtKB">
        <authorList>
            <consortium name="Ensembl"/>
        </authorList>
    </citation>
    <scope>IDENTIFICATION</scope>
</reference>
<keyword evidence="2" id="KW-0053">Apoptosis</keyword>
<dbReference type="SMART" id="SM00005">
    <property type="entry name" value="DEATH"/>
    <property type="match status" value="1"/>
</dbReference>
<feature type="disulfide bond" evidence="9">
    <location>
        <begin position="139"/>
        <end position="157"/>
    </location>
</feature>
<evidence type="ECO:0000256" key="7">
    <source>
        <dbReference type="ARBA" id="ARBA00023170"/>
    </source>
</evidence>
<dbReference type="Gene3D" id="1.10.533.10">
    <property type="entry name" value="Death Domain, Fas"/>
    <property type="match status" value="1"/>
</dbReference>
<feature type="disulfide bond" evidence="9">
    <location>
        <begin position="117"/>
        <end position="132"/>
    </location>
</feature>
<keyword evidence="7" id="KW-0675">Receptor</keyword>
<evidence type="ECO:0000256" key="11">
    <source>
        <dbReference type="SAM" id="Phobius"/>
    </source>
</evidence>
<dbReference type="Gene3D" id="2.10.50.10">
    <property type="entry name" value="Tumor Necrosis Factor Receptor, subunit A, domain 2"/>
    <property type="match status" value="3"/>
</dbReference>
<keyword evidence="11" id="KW-0812">Transmembrane</keyword>
<gene>
    <name evidence="15" type="primary">LOC111938818</name>
</gene>
<dbReference type="SUPFAM" id="SSF47986">
    <property type="entry name" value="DEATH domain"/>
    <property type="match status" value="1"/>
</dbReference>
<keyword evidence="6 9" id="KW-1015">Disulfide bond</keyword>
<keyword evidence="11" id="KW-1133">Transmembrane helix</keyword>
<keyword evidence="5 11" id="KW-0472">Membrane</keyword>
<reference evidence="15" key="1">
    <citation type="submission" date="2025-08" db="UniProtKB">
        <authorList>
            <consortium name="Ensembl"/>
        </authorList>
    </citation>
    <scope>IDENTIFICATION</scope>
</reference>
<dbReference type="PANTHER" id="PTHR46330">
    <property type="entry name" value="TUMOR NECROSIS FACTOR RECEPTOR SUPERFAMILY MEMBER 10B"/>
    <property type="match status" value="1"/>
</dbReference>
<dbReference type="Proteomes" id="UP000694410">
    <property type="component" value="Unplaced"/>
</dbReference>
<feature type="compositionally biased region" description="Polar residues" evidence="10">
    <location>
        <begin position="239"/>
        <end position="255"/>
    </location>
</feature>
<feature type="disulfide bond" evidence="9">
    <location>
        <begin position="94"/>
        <end position="107"/>
    </location>
</feature>
<feature type="repeat" description="TNFR-Cys" evidence="9">
    <location>
        <begin position="75"/>
        <end position="115"/>
    </location>
</feature>
<dbReference type="PROSITE" id="PS50050">
    <property type="entry name" value="TNFR_NGFR_2"/>
    <property type="match status" value="2"/>
</dbReference>
<evidence type="ECO:0000256" key="8">
    <source>
        <dbReference type="ARBA" id="ARBA00023180"/>
    </source>
</evidence>
<feature type="domain" description="TNFR-Cys" evidence="14">
    <location>
        <begin position="116"/>
        <end position="157"/>
    </location>
</feature>
<evidence type="ECO:0000256" key="3">
    <source>
        <dbReference type="ARBA" id="ARBA00022729"/>
    </source>
</evidence>
<evidence type="ECO:0000259" key="13">
    <source>
        <dbReference type="PROSITE" id="PS50017"/>
    </source>
</evidence>
<evidence type="ECO:0000256" key="4">
    <source>
        <dbReference type="ARBA" id="ARBA00022737"/>
    </source>
</evidence>
<dbReference type="CDD" id="cd10580">
    <property type="entry name" value="TNFRSF10"/>
    <property type="match status" value="1"/>
</dbReference>
<evidence type="ECO:0000256" key="1">
    <source>
        <dbReference type="ARBA" id="ARBA00004370"/>
    </source>
</evidence>
<evidence type="ECO:0000256" key="2">
    <source>
        <dbReference type="ARBA" id="ARBA00022703"/>
    </source>
</evidence>
<dbReference type="Pfam" id="PF00020">
    <property type="entry name" value="TNFR_c6"/>
    <property type="match status" value="2"/>
</dbReference>